<evidence type="ECO:0000313" key="1">
    <source>
        <dbReference type="EMBL" id="MBH0781338.1"/>
    </source>
</evidence>
<evidence type="ECO:0000313" key="2">
    <source>
        <dbReference type="Proteomes" id="UP000655751"/>
    </source>
</evidence>
<name>A0A931IKS7_9NOCA</name>
<proteinExistence type="predicted"/>
<protein>
    <submittedName>
        <fullName evidence="1">Uncharacterized protein</fullName>
    </submittedName>
</protein>
<keyword evidence="2" id="KW-1185">Reference proteome</keyword>
<gene>
    <name evidence="1" type="ORF">IT779_34205</name>
</gene>
<reference evidence="1" key="1">
    <citation type="submission" date="2020-11" db="EMBL/GenBank/DDBJ databases">
        <title>Nocardia NEAU-351.nov., a novel actinomycete isolated from the cow dung.</title>
        <authorList>
            <person name="Zhang X."/>
        </authorList>
    </citation>
    <scope>NUCLEOTIDE SEQUENCE</scope>
    <source>
        <strain evidence="1">NEAU-351</strain>
    </source>
</reference>
<accession>A0A931IKS7</accession>
<sequence length="113" mass="12460">MLKLQPWFCHWAWVIPATDLHTMLTTRAAGRVLEPEEVIPTEDGNIFLNDRSKATRLCHFLADVASGATTGQWTAHAAEAGGLLRDVGWPLPMVEADSEDKPTLPLFSFFSPA</sequence>
<comment type="caution">
    <text evidence="1">The sequence shown here is derived from an EMBL/GenBank/DDBJ whole genome shotgun (WGS) entry which is preliminary data.</text>
</comment>
<dbReference type="RefSeq" id="WP_196153615.1">
    <property type="nucleotide sequence ID" value="NZ_JADMLG010000023.1"/>
</dbReference>
<dbReference type="EMBL" id="JADMLG010000023">
    <property type="protein sequence ID" value="MBH0781338.1"/>
    <property type="molecule type" value="Genomic_DNA"/>
</dbReference>
<organism evidence="1 2">
    <name type="scientific">Nocardia bovistercoris</name>
    <dbReference type="NCBI Taxonomy" id="2785916"/>
    <lineage>
        <taxon>Bacteria</taxon>
        <taxon>Bacillati</taxon>
        <taxon>Actinomycetota</taxon>
        <taxon>Actinomycetes</taxon>
        <taxon>Mycobacteriales</taxon>
        <taxon>Nocardiaceae</taxon>
        <taxon>Nocardia</taxon>
    </lineage>
</organism>
<dbReference type="AlphaFoldDB" id="A0A931IKS7"/>
<dbReference type="Proteomes" id="UP000655751">
    <property type="component" value="Unassembled WGS sequence"/>
</dbReference>